<proteinExistence type="predicted"/>
<comment type="caution">
    <text evidence="2">The sequence shown here is derived from an EMBL/GenBank/DDBJ whole genome shotgun (WGS) entry which is preliminary data.</text>
</comment>
<evidence type="ECO:0000313" key="3">
    <source>
        <dbReference type="Proteomes" id="UP001595075"/>
    </source>
</evidence>
<gene>
    <name evidence="2" type="ORF">VTL71DRAFT_9779</name>
</gene>
<reference evidence="2 3" key="1">
    <citation type="journal article" date="2024" name="Commun. Biol.">
        <title>Comparative genomic analysis of thermophilic fungi reveals convergent evolutionary adaptations and gene losses.</title>
        <authorList>
            <person name="Steindorff A.S."/>
            <person name="Aguilar-Pontes M.V."/>
            <person name="Robinson A.J."/>
            <person name="Andreopoulos B."/>
            <person name="LaButti K."/>
            <person name="Kuo A."/>
            <person name="Mondo S."/>
            <person name="Riley R."/>
            <person name="Otillar R."/>
            <person name="Haridas S."/>
            <person name="Lipzen A."/>
            <person name="Grimwood J."/>
            <person name="Schmutz J."/>
            <person name="Clum A."/>
            <person name="Reid I.D."/>
            <person name="Moisan M.C."/>
            <person name="Butler G."/>
            <person name="Nguyen T.T.M."/>
            <person name="Dewar K."/>
            <person name="Conant G."/>
            <person name="Drula E."/>
            <person name="Henrissat B."/>
            <person name="Hansel C."/>
            <person name="Singer S."/>
            <person name="Hutchinson M.I."/>
            <person name="de Vries R.P."/>
            <person name="Natvig D.O."/>
            <person name="Powell A.J."/>
            <person name="Tsang A."/>
            <person name="Grigoriev I.V."/>
        </authorList>
    </citation>
    <scope>NUCLEOTIDE SEQUENCE [LARGE SCALE GENOMIC DNA]</scope>
    <source>
        <strain evidence="2 3">CBS 494.80</strain>
    </source>
</reference>
<dbReference type="EMBL" id="JAZHXI010000023">
    <property type="protein sequence ID" value="KAL2060384.1"/>
    <property type="molecule type" value="Genomic_DNA"/>
</dbReference>
<keyword evidence="3" id="KW-1185">Reference proteome</keyword>
<evidence type="ECO:0000313" key="2">
    <source>
        <dbReference type="EMBL" id="KAL2060384.1"/>
    </source>
</evidence>
<evidence type="ECO:0000256" key="1">
    <source>
        <dbReference type="SAM" id="SignalP"/>
    </source>
</evidence>
<sequence>MQFSTLLILTLPLLAAAVPQDNCRHGLTYCGDGLLRKGNYLSDIINSLNSANQPTDQNHINYSLFACKGDDDVPFKRYCGVGRCVDGASGQSDRCS</sequence>
<organism evidence="2 3">
    <name type="scientific">Oculimacula yallundae</name>
    <dbReference type="NCBI Taxonomy" id="86028"/>
    <lineage>
        <taxon>Eukaryota</taxon>
        <taxon>Fungi</taxon>
        <taxon>Dikarya</taxon>
        <taxon>Ascomycota</taxon>
        <taxon>Pezizomycotina</taxon>
        <taxon>Leotiomycetes</taxon>
        <taxon>Helotiales</taxon>
        <taxon>Ploettnerulaceae</taxon>
        <taxon>Oculimacula</taxon>
    </lineage>
</organism>
<feature type="signal peptide" evidence="1">
    <location>
        <begin position="1"/>
        <end position="17"/>
    </location>
</feature>
<keyword evidence="1" id="KW-0732">Signal</keyword>
<name>A0ABR4BRU8_9HELO</name>
<protein>
    <submittedName>
        <fullName evidence="2">Uncharacterized protein</fullName>
    </submittedName>
</protein>
<dbReference type="Proteomes" id="UP001595075">
    <property type="component" value="Unassembled WGS sequence"/>
</dbReference>
<feature type="chain" id="PRO_5047011855" evidence="1">
    <location>
        <begin position="18"/>
        <end position="96"/>
    </location>
</feature>
<accession>A0ABR4BRU8</accession>